<dbReference type="AlphaFoldDB" id="A0A7S1GIQ7"/>
<proteinExistence type="inferred from homology"/>
<dbReference type="GO" id="GO:0003735">
    <property type="term" value="F:structural constituent of ribosome"/>
    <property type="evidence" value="ECO:0007669"/>
    <property type="project" value="InterPro"/>
</dbReference>
<dbReference type="HAMAP" id="MF_00573">
    <property type="entry name" value="Ribosomal_eL33"/>
    <property type="match status" value="1"/>
</dbReference>
<comment type="subcellular location">
    <subcellularLocation>
        <location evidence="1">Plastid</location>
        <location evidence="1">Chloroplast</location>
    </subcellularLocation>
</comment>
<dbReference type="GO" id="GO:1990904">
    <property type="term" value="C:ribonucleoprotein complex"/>
    <property type="evidence" value="ECO:0007669"/>
    <property type="project" value="UniProtKB-KW"/>
</dbReference>
<evidence type="ECO:0000256" key="1">
    <source>
        <dbReference type="ARBA" id="ARBA00004229"/>
    </source>
</evidence>
<evidence type="ECO:0008006" key="6">
    <source>
        <dbReference type="Google" id="ProtNLM"/>
    </source>
</evidence>
<gene>
    <name evidence="5" type="ORF">CTEN0397_LOCUS3363</name>
</gene>
<dbReference type="Pfam" id="PF01247">
    <property type="entry name" value="Ribosomal_L35Ae"/>
    <property type="match status" value="1"/>
</dbReference>
<dbReference type="InterPro" id="IPR001780">
    <property type="entry name" value="Ribosomal_eL33"/>
</dbReference>
<dbReference type="PANTHER" id="PTHR10902">
    <property type="entry name" value="60S RIBOSOMAL PROTEIN L35A"/>
    <property type="match status" value="1"/>
</dbReference>
<evidence type="ECO:0000313" key="5">
    <source>
        <dbReference type="EMBL" id="CAD8932338.1"/>
    </source>
</evidence>
<dbReference type="InterPro" id="IPR038661">
    <property type="entry name" value="Ribosomal_eL33_sf"/>
</dbReference>
<dbReference type="SUPFAM" id="SSF50447">
    <property type="entry name" value="Translation proteins"/>
    <property type="match status" value="1"/>
</dbReference>
<dbReference type="EMBL" id="HBFW01005243">
    <property type="protein sequence ID" value="CAD8932338.1"/>
    <property type="molecule type" value="Transcribed_RNA"/>
</dbReference>
<dbReference type="GO" id="GO:0009507">
    <property type="term" value="C:chloroplast"/>
    <property type="evidence" value="ECO:0007669"/>
    <property type="project" value="UniProtKB-SubCell"/>
</dbReference>
<dbReference type="Gene3D" id="2.40.10.190">
    <property type="entry name" value="translation elongation factor selb, chain A, domain 4"/>
    <property type="match status" value="1"/>
</dbReference>
<evidence type="ECO:0000256" key="2">
    <source>
        <dbReference type="ARBA" id="ARBA00009269"/>
    </source>
</evidence>
<dbReference type="InterPro" id="IPR009000">
    <property type="entry name" value="Transl_B-barrel_sf"/>
</dbReference>
<accession>A0A7S1GIQ7</accession>
<sequence>MADAGKSQPLRLYVNAKFVGYKGSKCARHEHTSLLKLEGVNSKEETPFYLGKRVAYIYKATTLKNGTKYRVIWGKITRAHGTNGACRAKFASNLPARALGASVRVMLYPSSV</sequence>
<dbReference type="FunFam" id="2.40.10.190:FF:000001">
    <property type="entry name" value="60S ribosomal protein L35a"/>
    <property type="match status" value="1"/>
</dbReference>
<keyword evidence="3" id="KW-0689">Ribosomal protein</keyword>
<reference evidence="5" key="1">
    <citation type="submission" date="2021-01" db="EMBL/GenBank/DDBJ databases">
        <authorList>
            <person name="Corre E."/>
            <person name="Pelletier E."/>
            <person name="Niang G."/>
            <person name="Scheremetjew M."/>
            <person name="Finn R."/>
            <person name="Kale V."/>
            <person name="Holt S."/>
            <person name="Cochrane G."/>
            <person name="Meng A."/>
            <person name="Brown T."/>
            <person name="Cohen L."/>
        </authorList>
    </citation>
    <scope>NUCLEOTIDE SEQUENCE</scope>
    <source>
        <strain evidence="5">ECT3854</strain>
    </source>
</reference>
<evidence type="ECO:0000256" key="4">
    <source>
        <dbReference type="ARBA" id="ARBA00023274"/>
    </source>
</evidence>
<name>A0A7S1GIQ7_CYCTE</name>
<protein>
    <recommendedName>
        <fullName evidence="6">60S ribosomal protein L35a</fullName>
    </recommendedName>
</protein>
<organism evidence="5">
    <name type="scientific">Cyclophora tenuis</name>
    <name type="common">Marine diatom</name>
    <dbReference type="NCBI Taxonomy" id="216820"/>
    <lineage>
        <taxon>Eukaryota</taxon>
        <taxon>Sar</taxon>
        <taxon>Stramenopiles</taxon>
        <taxon>Ochrophyta</taxon>
        <taxon>Bacillariophyta</taxon>
        <taxon>Fragilariophyceae</taxon>
        <taxon>Fragilariophycidae</taxon>
        <taxon>Cyclophorales</taxon>
        <taxon>Cyclophoraceae</taxon>
        <taxon>Cyclophora</taxon>
    </lineage>
</organism>
<comment type="similarity">
    <text evidence="2">Belongs to the eukaryotic ribosomal protein eL33 family.</text>
</comment>
<dbReference type="GO" id="GO:0005840">
    <property type="term" value="C:ribosome"/>
    <property type="evidence" value="ECO:0007669"/>
    <property type="project" value="UniProtKB-KW"/>
</dbReference>
<evidence type="ECO:0000256" key="3">
    <source>
        <dbReference type="ARBA" id="ARBA00022980"/>
    </source>
</evidence>
<keyword evidence="4" id="KW-0687">Ribonucleoprotein</keyword>
<dbReference type="GO" id="GO:0006412">
    <property type="term" value="P:translation"/>
    <property type="evidence" value="ECO:0007669"/>
    <property type="project" value="InterPro"/>
</dbReference>